<dbReference type="OrthoDB" id="2915840at2759"/>
<evidence type="ECO:0000313" key="4">
    <source>
        <dbReference type="EMBL" id="KAJ8065573.1"/>
    </source>
</evidence>
<dbReference type="InterPro" id="IPR050346">
    <property type="entry name" value="FMO-like"/>
</dbReference>
<dbReference type="PANTHER" id="PTHR23023">
    <property type="entry name" value="DIMETHYLANILINE MONOOXYGENASE"/>
    <property type="match status" value="1"/>
</dbReference>
<evidence type="ECO:0000256" key="2">
    <source>
        <dbReference type="ARBA" id="ARBA00022827"/>
    </source>
</evidence>
<dbReference type="AlphaFoldDB" id="A0A9X0ANG6"/>
<keyword evidence="2" id="KW-0274">FAD</keyword>
<evidence type="ECO:0000256" key="1">
    <source>
        <dbReference type="ARBA" id="ARBA00022630"/>
    </source>
</evidence>
<dbReference type="InterPro" id="IPR036188">
    <property type="entry name" value="FAD/NAD-bd_sf"/>
</dbReference>
<reference evidence="4" key="1">
    <citation type="submission" date="2022-11" db="EMBL/GenBank/DDBJ databases">
        <title>Genome Resource of Sclerotinia nivalis Strain SnTB1, a Plant Pathogen Isolated from American Ginseng.</title>
        <authorList>
            <person name="Fan S."/>
        </authorList>
    </citation>
    <scope>NUCLEOTIDE SEQUENCE</scope>
    <source>
        <strain evidence="4">SnTB1</strain>
    </source>
</reference>
<name>A0A9X0ANG6_9HELO</name>
<sequence length="364" mass="40691">MVYDCVKAGEKVNWIVRQTGEGPAAFAGAQGRRQYRNGAEMSATRFFAGLSPSCFTPKAWWTKAIHQSSFGNNFTTKIWKGADKAAADLANFEAREGALPGFQSLKPDTEIFWCNGPIGLIHHDDFWDTIAKNVYAYRSDVRALEANAFLLSDGSKVHSDIVSCGTGWVHKYPFLTQNQVVEFGLPHHPAEDPEPVAKTWAGLLETADRQVVAEFPKLGDPPKHYHKENNTTPSRLYNGIAPLNDDSIVFVGHVVLSNAFRAAEAQAIWITAYFDRNVKLPSEEQAKKEIAYANAFSKRRYPAHGATGNYFHLDLVGYTDKLMADVGLKSHKQKGWLGNFMNPCIASDFKDMKYEYCQKYGSYE</sequence>
<evidence type="ECO:0000256" key="3">
    <source>
        <dbReference type="ARBA" id="ARBA00023002"/>
    </source>
</evidence>
<dbReference type="Gene3D" id="3.50.50.60">
    <property type="entry name" value="FAD/NAD(P)-binding domain"/>
    <property type="match status" value="1"/>
</dbReference>
<organism evidence="4 5">
    <name type="scientific">Sclerotinia nivalis</name>
    <dbReference type="NCBI Taxonomy" id="352851"/>
    <lineage>
        <taxon>Eukaryota</taxon>
        <taxon>Fungi</taxon>
        <taxon>Dikarya</taxon>
        <taxon>Ascomycota</taxon>
        <taxon>Pezizomycotina</taxon>
        <taxon>Leotiomycetes</taxon>
        <taxon>Helotiales</taxon>
        <taxon>Sclerotiniaceae</taxon>
        <taxon>Sclerotinia</taxon>
    </lineage>
</organism>
<proteinExistence type="predicted"/>
<comment type="caution">
    <text evidence="4">The sequence shown here is derived from an EMBL/GenBank/DDBJ whole genome shotgun (WGS) entry which is preliminary data.</text>
</comment>
<gene>
    <name evidence="4" type="ORF">OCU04_006252</name>
</gene>
<keyword evidence="3" id="KW-0560">Oxidoreductase</keyword>
<protein>
    <submittedName>
        <fullName evidence="4">Uncharacterized protein</fullName>
    </submittedName>
</protein>
<evidence type="ECO:0000313" key="5">
    <source>
        <dbReference type="Proteomes" id="UP001152300"/>
    </source>
</evidence>
<dbReference type="EMBL" id="JAPEIS010000006">
    <property type="protein sequence ID" value="KAJ8065573.1"/>
    <property type="molecule type" value="Genomic_DNA"/>
</dbReference>
<keyword evidence="5" id="KW-1185">Reference proteome</keyword>
<keyword evidence="1" id="KW-0285">Flavoprotein</keyword>
<dbReference type="GO" id="GO:0016491">
    <property type="term" value="F:oxidoreductase activity"/>
    <property type="evidence" value="ECO:0007669"/>
    <property type="project" value="UniProtKB-KW"/>
</dbReference>
<dbReference type="Proteomes" id="UP001152300">
    <property type="component" value="Unassembled WGS sequence"/>
</dbReference>
<accession>A0A9X0ANG6</accession>